<evidence type="ECO:0000256" key="1">
    <source>
        <dbReference type="SAM" id="SignalP"/>
    </source>
</evidence>
<keyword evidence="3" id="KW-1185">Reference proteome</keyword>
<reference evidence="2 3" key="1">
    <citation type="journal article" date="2021" name="Sci. Rep.">
        <title>The genome of the diatom Chaetoceros tenuissimus carries an ancient integrated fragment of an extant virus.</title>
        <authorList>
            <person name="Hongo Y."/>
            <person name="Kimura K."/>
            <person name="Takaki Y."/>
            <person name="Yoshida Y."/>
            <person name="Baba S."/>
            <person name="Kobayashi G."/>
            <person name="Nagasaki K."/>
            <person name="Hano T."/>
            <person name="Tomaru Y."/>
        </authorList>
    </citation>
    <scope>NUCLEOTIDE SEQUENCE [LARGE SCALE GENOMIC DNA]</scope>
    <source>
        <strain evidence="2 3">NIES-3715</strain>
    </source>
</reference>
<protein>
    <submittedName>
        <fullName evidence="2">Uncharacterized protein</fullName>
    </submittedName>
</protein>
<accession>A0AAD3D603</accession>
<keyword evidence="1" id="KW-0732">Signal</keyword>
<evidence type="ECO:0000313" key="3">
    <source>
        <dbReference type="Proteomes" id="UP001054902"/>
    </source>
</evidence>
<dbReference type="AlphaFoldDB" id="A0AAD3D603"/>
<gene>
    <name evidence="2" type="ORF">CTEN210_14987</name>
</gene>
<organism evidence="2 3">
    <name type="scientific">Chaetoceros tenuissimus</name>
    <dbReference type="NCBI Taxonomy" id="426638"/>
    <lineage>
        <taxon>Eukaryota</taxon>
        <taxon>Sar</taxon>
        <taxon>Stramenopiles</taxon>
        <taxon>Ochrophyta</taxon>
        <taxon>Bacillariophyta</taxon>
        <taxon>Coscinodiscophyceae</taxon>
        <taxon>Chaetocerotophycidae</taxon>
        <taxon>Chaetocerotales</taxon>
        <taxon>Chaetocerotaceae</taxon>
        <taxon>Chaetoceros</taxon>
    </lineage>
</organism>
<name>A0AAD3D603_9STRA</name>
<dbReference type="EMBL" id="BLLK01000062">
    <property type="protein sequence ID" value="GFH58511.1"/>
    <property type="molecule type" value="Genomic_DNA"/>
</dbReference>
<feature type="signal peptide" evidence="1">
    <location>
        <begin position="1"/>
        <end position="19"/>
    </location>
</feature>
<sequence>MKSVLLLSLLAQPVINCNAWIQFPKGQGVEVRVHMSEERGLFESLSPLPVYEWVVDPSSSEWDFGFHACVGDECEDCEIPTHYKDDSVDIDVLEFLGIKRAEPLRVKRSHGLDEV</sequence>
<comment type="caution">
    <text evidence="2">The sequence shown here is derived from an EMBL/GenBank/DDBJ whole genome shotgun (WGS) entry which is preliminary data.</text>
</comment>
<dbReference type="Proteomes" id="UP001054902">
    <property type="component" value="Unassembled WGS sequence"/>
</dbReference>
<feature type="chain" id="PRO_5042246698" evidence="1">
    <location>
        <begin position="20"/>
        <end position="115"/>
    </location>
</feature>
<evidence type="ECO:0000313" key="2">
    <source>
        <dbReference type="EMBL" id="GFH58511.1"/>
    </source>
</evidence>
<proteinExistence type="predicted"/>